<dbReference type="EMBL" id="VSRR010055635">
    <property type="protein sequence ID" value="MPC80999.1"/>
    <property type="molecule type" value="Genomic_DNA"/>
</dbReference>
<keyword evidence="2" id="KW-1185">Reference proteome</keyword>
<evidence type="ECO:0000313" key="1">
    <source>
        <dbReference type="EMBL" id="MPC80999.1"/>
    </source>
</evidence>
<dbReference type="Proteomes" id="UP000324222">
    <property type="component" value="Unassembled WGS sequence"/>
</dbReference>
<organism evidence="1 2">
    <name type="scientific">Portunus trituberculatus</name>
    <name type="common">Swimming crab</name>
    <name type="synonym">Neptunus trituberculatus</name>
    <dbReference type="NCBI Taxonomy" id="210409"/>
    <lineage>
        <taxon>Eukaryota</taxon>
        <taxon>Metazoa</taxon>
        <taxon>Ecdysozoa</taxon>
        <taxon>Arthropoda</taxon>
        <taxon>Crustacea</taxon>
        <taxon>Multicrustacea</taxon>
        <taxon>Malacostraca</taxon>
        <taxon>Eumalacostraca</taxon>
        <taxon>Eucarida</taxon>
        <taxon>Decapoda</taxon>
        <taxon>Pleocyemata</taxon>
        <taxon>Brachyura</taxon>
        <taxon>Eubrachyura</taxon>
        <taxon>Portunoidea</taxon>
        <taxon>Portunidae</taxon>
        <taxon>Portuninae</taxon>
        <taxon>Portunus</taxon>
    </lineage>
</organism>
<proteinExistence type="predicted"/>
<dbReference type="AlphaFoldDB" id="A0A5B7IGJ1"/>
<name>A0A5B7IGJ1_PORTR</name>
<protein>
    <submittedName>
        <fullName evidence="1">Uncharacterized protein</fullName>
    </submittedName>
</protein>
<reference evidence="1 2" key="1">
    <citation type="submission" date="2019-05" db="EMBL/GenBank/DDBJ databases">
        <title>Another draft genome of Portunus trituberculatus and its Hox gene families provides insights of decapod evolution.</title>
        <authorList>
            <person name="Jeong J.-H."/>
            <person name="Song I."/>
            <person name="Kim S."/>
            <person name="Choi T."/>
            <person name="Kim D."/>
            <person name="Ryu S."/>
            <person name="Kim W."/>
        </authorList>
    </citation>
    <scope>NUCLEOTIDE SEQUENCE [LARGE SCALE GENOMIC DNA]</scope>
    <source>
        <tissue evidence="1">Muscle</tissue>
    </source>
</reference>
<sequence>MRCHSGEVLGEVDPTVVQEALCSLVEALTSTDFQKSGSLSRMGPRESNFGTVVGLHETVTWKDVER</sequence>
<evidence type="ECO:0000313" key="2">
    <source>
        <dbReference type="Proteomes" id="UP000324222"/>
    </source>
</evidence>
<comment type="caution">
    <text evidence="1">The sequence shown here is derived from an EMBL/GenBank/DDBJ whole genome shotgun (WGS) entry which is preliminary data.</text>
</comment>
<accession>A0A5B7IGJ1</accession>
<gene>
    <name evidence="1" type="ORF">E2C01_075599</name>
</gene>